<dbReference type="PIRSF" id="PIRSF000137">
    <property type="entry name" value="Alcohol_oxidase"/>
    <property type="match status" value="1"/>
</dbReference>
<keyword evidence="2" id="KW-0274">FAD</keyword>
<keyword evidence="2" id="KW-0285">Flavoprotein</keyword>
<dbReference type="SUPFAM" id="SSF51905">
    <property type="entry name" value="FAD/NAD(P)-binding domain"/>
    <property type="match status" value="1"/>
</dbReference>
<feature type="domain" description="Glucose-methanol-choline oxidoreductase N-terminal" evidence="4">
    <location>
        <begin position="365"/>
        <end position="379"/>
    </location>
</feature>
<keyword evidence="3" id="KW-0732">Signal</keyword>
<evidence type="ECO:0000256" key="2">
    <source>
        <dbReference type="PIRSR" id="PIRSR000137-2"/>
    </source>
</evidence>
<organism evidence="5 6">
    <name type="scientific">Orbilia ellipsospora</name>
    <dbReference type="NCBI Taxonomy" id="2528407"/>
    <lineage>
        <taxon>Eukaryota</taxon>
        <taxon>Fungi</taxon>
        <taxon>Dikarya</taxon>
        <taxon>Ascomycota</taxon>
        <taxon>Pezizomycotina</taxon>
        <taxon>Orbiliomycetes</taxon>
        <taxon>Orbiliales</taxon>
        <taxon>Orbiliaceae</taxon>
        <taxon>Orbilia</taxon>
    </lineage>
</organism>
<comment type="cofactor">
    <cofactor evidence="2">
        <name>FAD</name>
        <dbReference type="ChEBI" id="CHEBI:57692"/>
    </cofactor>
</comment>
<dbReference type="Pfam" id="PF00732">
    <property type="entry name" value="GMC_oxred_N"/>
    <property type="match status" value="1"/>
</dbReference>
<gene>
    <name evidence="5" type="ORF">TWF694_005735</name>
</gene>
<feature type="binding site" evidence="2">
    <location>
        <position position="311"/>
    </location>
    <ligand>
        <name>FAD</name>
        <dbReference type="ChEBI" id="CHEBI:57692"/>
    </ligand>
</feature>
<evidence type="ECO:0000313" key="6">
    <source>
        <dbReference type="Proteomes" id="UP001365542"/>
    </source>
</evidence>
<sequence length="658" mass="70873">MVRFVSYSTLLQLVLTASVAFSSPLHKRVELTGYEYVVVGSGGGGGPVAARLARYGHKVLLIEAGDDQGLNVNEQVPAFHGLSTQDPAMRWDYFVSHYSDPTRQAKDTKAVYDTQNGGTYIGLNPPAGANLKGILYPRAGTLGGCSAHNALITVYPHDSDWNNIAQITGDSSWSAANMKQYFVRLEHVNYTPNSGVGHGTKGWLWTERVDVSLALQDTKIISQLLSAAAAMGQGLLSTILTSISNLESVLLADMNSGLPGRDTREGLFQIPLARRDKHRSGTREFVLDTLNAKNSDGSKKYQLDVRTNCLVTKIIWDTSSSTPKAIGLEFKDGQSLYRADPRSGSASSGTAGRVTVSREVILSAGAFNTPQLLKLSGVGPAAELASFQIPLIKDLPGVGTNLQDRYEIGVTSTVPTDFTLLSGCTFNQGTDPCLQKWQSGQMSPYQSNGFAEAIIKKSDYAATDDPDLFMFAGPLNFKGYYPGYATDAVSDHKHWTWAILKAHTGNKAGTVKLRSTDPRDTPVINFNYFDTGTSSAWNDDLNAMVDAIALARKIDNNLPPLSETFTEESPGVDVNTTDEIRNHILNNAWGHHASCTCPIGADGDPNAVLDSQFRVRGVSGLRVVDASVFPKIPGLFVAVPIYMIAEKAADVIHASASS</sequence>
<comment type="caution">
    <text evidence="5">The sequence shown here is derived from an EMBL/GenBank/DDBJ whole genome shotgun (WGS) entry which is preliminary data.</text>
</comment>
<dbReference type="InterPro" id="IPR012132">
    <property type="entry name" value="GMC_OxRdtase"/>
</dbReference>
<dbReference type="PANTHER" id="PTHR11552">
    <property type="entry name" value="GLUCOSE-METHANOL-CHOLINE GMC OXIDOREDUCTASE"/>
    <property type="match status" value="1"/>
</dbReference>
<dbReference type="PANTHER" id="PTHR11552:SF213">
    <property type="entry name" value="DEHYDROGENASE, PUTATIVE-RELATED"/>
    <property type="match status" value="1"/>
</dbReference>
<evidence type="ECO:0000259" key="4">
    <source>
        <dbReference type="PROSITE" id="PS00624"/>
    </source>
</evidence>
<dbReference type="AlphaFoldDB" id="A0AAV9WRU7"/>
<accession>A0AAV9WRU7</accession>
<feature type="chain" id="PRO_5043776771" description="Glucose-methanol-choline oxidoreductase N-terminal domain-containing protein" evidence="3">
    <location>
        <begin position="21"/>
        <end position="658"/>
    </location>
</feature>
<dbReference type="InterPro" id="IPR007867">
    <property type="entry name" value="GMC_OxRtase_C"/>
</dbReference>
<dbReference type="GO" id="GO:0016614">
    <property type="term" value="F:oxidoreductase activity, acting on CH-OH group of donors"/>
    <property type="evidence" value="ECO:0007669"/>
    <property type="project" value="InterPro"/>
</dbReference>
<feature type="signal peptide" evidence="3">
    <location>
        <begin position="1"/>
        <end position="20"/>
    </location>
</feature>
<evidence type="ECO:0000313" key="5">
    <source>
        <dbReference type="EMBL" id="KAK6524071.1"/>
    </source>
</evidence>
<dbReference type="GO" id="GO:0050660">
    <property type="term" value="F:flavin adenine dinucleotide binding"/>
    <property type="evidence" value="ECO:0007669"/>
    <property type="project" value="InterPro"/>
</dbReference>
<protein>
    <recommendedName>
        <fullName evidence="4">Glucose-methanol-choline oxidoreductase N-terminal domain-containing protein</fullName>
    </recommendedName>
</protein>
<evidence type="ECO:0000256" key="1">
    <source>
        <dbReference type="ARBA" id="ARBA00010790"/>
    </source>
</evidence>
<dbReference type="EMBL" id="JAVHJO010000018">
    <property type="protein sequence ID" value="KAK6524071.1"/>
    <property type="molecule type" value="Genomic_DNA"/>
</dbReference>
<dbReference type="Pfam" id="PF13450">
    <property type="entry name" value="NAD_binding_8"/>
    <property type="match status" value="1"/>
</dbReference>
<dbReference type="Gene3D" id="3.30.560.10">
    <property type="entry name" value="Glucose Oxidase, domain 3"/>
    <property type="match status" value="1"/>
</dbReference>
<dbReference type="PROSITE" id="PS00624">
    <property type="entry name" value="GMC_OXRED_2"/>
    <property type="match status" value="1"/>
</dbReference>
<dbReference type="Pfam" id="PF05199">
    <property type="entry name" value="GMC_oxred_C"/>
    <property type="match status" value="1"/>
</dbReference>
<comment type="similarity">
    <text evidence="1">Belongs to the GMC oxidoreductase family.</text>
</comment>
<dbReference type="InterPro" id="IPR036188">
    <property type="entry name" value="FAD/NAD-bd_sf"/>
</dbReference>
<dbReference type="SUPFAM" id="SSF54373">
    <property type="entry name" value="FAD-linked reductases, C-terminal domain"/>
    <property type="match status" value="1"/>
</dbReference>
<evidence type="ECO:0000256" key="3">
    <source>
        <dbReference type="SAM" id="SignalP"/>
    </source>
</evidence>
<proteinExistence type="inferred from homology"/>
<keyword evidence="6" id="KW-1185">Reference proteome</keyword>
<reference evidence="5 6" key="1">
    <citation type="submission" date="2019-10" db="EMBL/GenBank/DDBJ databases">
        <authorList>
            <person name="Palmer J.M."/>
        </authorList>
    </citation>
    <scope>NUCLEOTIDE SEQUENCE [LARGE SCALE GENOMIC DNA]</scope>
    <source>
        <strain evidence="5 6">TWF694</strain>
    </source>
</reference>
<dbReference type="InterPro" id="IPR000172">
    <property type="entry name" value="GMC_OxRdtase_N"/>
</dbReference>
<name>A0AAV9WRU7_9PEZI</name>
<dbReference type="Gene3D" id="3.50.50.60">
    <property type="entry name" value="FAD/NAD(P)-binding domain"/>
    <property type="match status" value="1"/>
</dbReference>
<dbReference type="Proteomes" id="UP001365542">
    <property type="component" value="Unassembled WGS sequence"/>
</dbReference>